<dbReference type="Pfam" id="PF18803">
    <property type="entry name" value="CxC2"/>
    <property type="match status" value="1"/>
</dbReference>
<comment type="caution">
    <text evidence="2">The sequence shown here is derived from an EMBL/GenBank/DDBJ whole genome shotgun (WGS) entry which is preliminary data.</text>
</comment>
<dbReference type="OrthoDB" id="3149508at2759"/>
<evidence type="ECO:0000313" key="2">
    <source>
        <dbReference type="EMBL" id="KAG1782878.1"/>
    </source>
</evidence>
<sequence>MVIVDKSGVHRLEVRCCDCPNAMSPDIQMFRHGFFPASFNRPKTVFTFGVLNDFLLDTLECGTSAMNYYSKLRRMTSSMFPHLVPVMPYLLHLLDMILTKHVAKDQYRELMRVARQWRQLKIMKWHGFGHRSNTPSTGELALFCPACPQPGINVLLSGDESLDE</sequence>
<dbReference type="InterPro" id="IPR041457">
    <property type="entry name" value="CxC2_KDZ-assoc"/>
</dbReference>
<proteinExistence type="predicted"/>
<dbReference type="AlphaFoldDB" id="A0A9P7A685"/>
<protein>
    <recommendedName>
        <fullName evidence="1">CxC2-like cysteine cluster KDZ transposase-associated domain-containing protein</fullName>
    </recommendedName>
</protein>
<keyword evidence="3" id="KW-1185">Reference proteome</keyword>
<dbReference type="EMBL" id="JABBWD010000002">
    <property type="protein sequence ID" value="KAG1782878.1"/>
    <property type="molecule type" value="Genomic_DNA"/>
</dbReference>
<gene>
    <name evidence="2" type="ORF">EV702DRAFT_1176200</name>
</gene>
<organism evidence="2 3">
    <name type="scientific">Suillus placidus</name>
    <dbReference type="NCBI Taxonomy" id="48579"/>
    <lineage>
        <taxon>Eukaryota</taxon>
        <taxon>Fungi</taxon>
        <taxon>Dikarya</taxon>
        <taxon>Basidiomycota</taxon>
        <taxon>Agaricomycotina</taxon>
        <taxon>Agaricomycetes</taxon>
        <taxon>Agaricomycetidae</taxon>
        <taxon>Boletales</taxon>
        <taxon>Suillineae</taxon>
        <taxon>Suillaceae</taxon>
        <taxon>Suillus</taxon>
    </lineage>
</organism>
<dbReference type="Proteomes" id="UP000714275">
    <property type="component" value="Unassembled WGS sequence"/>
</dbReference>
<accession>A0A9P7A685</accession>
<reference evidence="2" key="1">
    <citation type="journal article" date="2020" name="New Phytol.">
        <title>Comparative genomics reveals dynamic genome evolution in host specialist ectomycorrhizal fungi.</title>
        <authorList>
            <person name="Lofgren L.A."/>
            <person name="Nguyen N.H."/>
            <person name="Vilgalys R."/>
            <person name="Ruytinx J."/>
            <person name="Liao H.L."/>
            <person name="Branco S."/>
            <person name="Kuo A."/>
            <person name="LaButti K."/>
            <person name="Lipzen A."/>
            <person name="Andreopoulos W."/>
            <person name="Pangilinan J."/>
            <person name="Riley R."/>
            <person name="Hundley H."/>
            <person name="Na H."/>
            <person name="Barry K."/>
            <person name="Grigoriev I.V."/>
            <person name="Stajich J.E."/>
            <person name="Kennedy P.G."/>
        </authorList>
    </citation>
    <scope>NUCLEOTIDE SEQUENCE</scope>
    <source>
        <strain evidence="2">DOB743</strain>
    </source>
</reference>
<evidence type="ECO:0000259" key="1">
    <source>
        <dbReference type="Pfam" id="PF18803"/>
    </source>
</evidence>
<evidence type="ECO:0000313" key="3">
    <source>
        <dbReference type="Proteomes" id="UP000714275"/>
    </source>
</evidence>
<feature type="domain" description="CxC2-like cysteine cluster KDZ transposase-associated" evidence="1">
    <location>
        <begin position="1"/>
        <end position="78"/>
    </location>
</feature>
<name>A0A9P7A685_9AGAM</name>